<evidence type="ECO:0000313" key="4">
    <source>
        <dbReference type="Proteomes" id="UP001203945"/>
    </source>
</evidence>
<evidence type="ECO:0000256" key="1">
    <source>
        <dbReference type="SAM" id="MobiDB-lite"/>
    </source>
</evidence>
<dbReference type="RefSeq" id="WP_255329425.1">
    <property type="nucleotide sequence ID" value="NZ_JAKZEU010000002.1"/>
</dbReference>
<name>A0ABT1MQ73_9RHOB</name>
<feature type="region of interest" description="Disordered" evidence="1">
    <location>
        <begin position="70"/>
        <end position="104"/>
    </location>
</feature>
<sequence length="233" mass="22815">MTSTIKILSTSALCTLLAGTAFAQSTDTTAGASGEKSPDTVTCAEIIAMDTALIPGALYFITGYGEGHQASGASMSDAGAASAGSEAEQGSTDEMNGSSSAGGNAVAETMANGVEGDTTAATSGSTDTGAGTDQAESDASDAQSAAPAAEMADSIEPQSSSEATDGAMSQDASGAASNTQAEVVRITGLYEIPIEEVVTFCGESPDMTAMDAVRQHAAGSSETTTDEASGTTN</sequence>
<dbReference type="Proteomes" id="UP001203945">
    <property type="component" value="Unassembled WGS sequence"/>
</dbReference>
<feature type="region of interest" description="Disordered" evidence="1">
    <location>
        <begin position="211"/>
        <end position="233"/>
    </location>
</feature>
<protein>
    <recommendedName>
        <fullName evidence="5">Secreted protein</fullName>
    </recommendedName>
</protein>
<organism evidence="3 4">
    <name type="scientific">Paracoccus albicereus</name>
    <dbReference type="NCBI Taxonomy" id="2922394"/>
    <lineage>
        <taxon>Bacteria</taxon>
        <taxon>Pseudomonadati</taxon>
        <taxon>Pseudomonadota</taxon>
        <taxon>Alphaproteobacteria</taxon>
        <taxon>Rhodobacterales</taxon>
        <taxon>Paracoccaceae</taxon>
        <taxon>Paracoccus</taxon>
    </lineage>
</organism>
<gene>
    <name evidence="3" type="ORF">MLD63_08465</name>
</gene>
<feature type="compositionally biased region" description="Low complexity" evidence="1">
    <location>
        <begin position="70"/>
        <end position="90"/>
    </location>
</feature>
<evidence type="ECO:0008006" key="5">
    <source>
        <dbReference type="Google" id="ProtNLM"/>
    </source>
</evidence>
<feature type="signal peptide" evidence="2">
    <location>
        <begin position="1"/>
        <end position="23"/>
    </location>
</feature>
<keyword evidence="4" id="KW-1185">Reference proteome</keyword>
<keyword evidence="2" id="KW-0732">Signal</keyword>
<dbReference type="EMBL" id="JAKZEU010000002">
    <property type="protein sequence ID" value="MCQ0970454.1"/>
    <property type="molecule type" value="Genomic_DNA"/>
</dbReference>
<evidence type="ECO:0000256" key="2">
    <source>
        <dbReference type="SAM" id="SignalP"/>
    </source>
</evidence>
<evidence type="ECO:0000313" key="3">
    <source>
        <dbReference type="EMBL" id="MCQ0970454.1"/>
    </source>
</evidence>
<accession>A0ABT1MQ73</accession>
<feature type="compositionally biased region" description="Low complexity" evidence="1">
    <location>
        <begin position="140"/>
        <end position="154"/>
    </location>
</feature>
<feature type="region of interest" description="Disordered" evidence="1">
    <location>
        <begin position="116"/>
        <end position="179"/>
    </location>
</feature>
<feature type="compositionally biased region" description="Polar residues" evidence="1">
    <location>
        <begin position="218"/>
        <end position="233"/>
    </location>
</feature>
<feature type="compositionally biased region" description="Polar residues" evidence="1">
    <location>
        <begin position="92"/>
        <end position="102"/>
    </location>
</feature>
<proteinExistence type="predicted"/>
<feature type="chain" id="PRO_5047371652" description="Secreted protein" evidence="2">
    <location>
        <begin position="24"/>
        <end position="233"/>
    </location>
</feature>
<feature type="compositionally biased region" description="Polar residues" evidence="1">
    <location>
        <begin position="170"/>
        <end position="179"/>
    </location>
</feature>
<reference evidence="3 4" key="1">
    <citation type="submission" date="2022-03" db="EMBL/GenBank/DDBJ databases">
        <authorList>
            <person name="He Y."/>
        </authorList>
    </citation>
    <scope>NUCLEOTIDE SEQUENCE [LARGE SCALE GENOMIC DNA]</scope>
    <source>
        <strain evidence="3 4">TK19116</strain>
    </source>
</reference>
<feature type="compositionally biased region" description="Low complexity" evidence="1">
    <location>
        <begin position="116"/>
        <end position="134"/>
    </location>
</feature>
<comment type="caution">
    <text evidence="3">The sequence shown here is derived from an EMBL/GenBank/DDBJ whole genome shotgun (WGS) entry which is preliminary data.</text>
</comment>